<accession>A0A1S6IPD3</accession>
<protein>
    <submittedName>
        <fullName evidence="1">Uncharacterized protein</fullName>
    </submittedName>
</protein>
<dbReference type="KEGG" id="jda:BW727_100999"/>
<keyword evidence="2" id="KW-1185">Reference proteome</keyword>
<gene>
    <name evidence="1" type="ORF">BW727_100999</name>
</gene>
<evidence type="ECO:0000313" key="1">
    <source>
        <dbReference type="EMBL" id="AQS53369.1"/>
    </source>
</evidence>
<dbReference type="AlphaFoldDB" id="A0A1S6IPD3"/>
<dbReference type="OrthoDB" id="2166202at2"/>
<name>A0A1S6IPD3_9LACT</name>
<evidence type="ECO:0000313" key="2">
    <source>
        <dbReference type="Proteomes" id="UP000188993"/>
    </source>
</evidence>
<dbReference type="STRING" id="708126.BW727_100999"/>
<sequence length="146" mass="17460">MTKTVYTNYWVSRIGDVRKEHGSYKTEEEAIDGIKAWWELHGESYPNVKFNRTNTGALEMIYRDENSFYRIEKRETEEPLPKRSYRLKSSGETEALRMKYLLDDDFYVFDELAEPYRDLIMMAMADIQKARQFIYDEQGRPVKDIS</sequence>
<organism evidence="1 2">
    <name type="scientific">Jeotgalibaca dankookensis</name>
    <dbReference type="NCBI Taxonomy" id="708126"/>
    <lineage>
        <taxon>Bacteria</taxon>
        <taxon>Bacillati</taxon>
        <taxon>Bacillota</taxon>
        <taxon>Bacilli</taxon>
        <taxon>Lactobacillales</taxon>
        <taxon>Carnobacteriaceae</taxon>
        <taxon>Jeotgalibaca</taxon>
    </lineage>
</organism>
<dbReference type="EMBL" id="CP019728">
    <property type="protein sequence ID" value="AQS53369.1"/>
    <property type="molecule type" value="Genomic_DNA"/>
</dbReference>
<reference evidence="1 2" key="1">
    <citation type="journal article" date="2014" name="Int. J. Syst. Evol. Microbiol.">
        <title>Jeotgalibaca dankookensis gen. nov., sp. nov., a member of the family Carnobacteriaceae, isolated from seujeot (Korean traditional food).</title>
        <authorList>
            <person name="Lee D.G."/>
            <person name="Trujillo M.E."/>
            <person name="Kang H."/>
            <person name="Ahn T.Y."/>
        </authorList>
    </citation>
    <scope>NUCLEOTIDE SEQUENCE [LARGE SCALE GENOMIC DNA]</scope>
    <source>
        <strain evidence="1 2">EX-07</strain>
    </source>
</reference>
<proteinExistence type="predicted"/>
<dbReference type="RefSeq" id="WP_062470105.1">
    <property type="nucleotide sequence ID" value="NZ_BBYN01000018.1"/>
</dbReference>
<dbReference type="Proteomes" id="UP000188993">
    <property type="component" value="Chromosome"/>
</dbReference>